<protein>
    <submittedName>
        <fullName evidence="3">Transglycosylase SLT domain-containing protein</fullName>
    </submittedName>
</protein>
<dbReference type="Pfam" id="PF01464">
    <property type="entry name" value="SLT"/>
    <property type="match status" value="1"/>
</dbReference>
<organism evidence="3 4">
    <name type="scientific">Xanthomonas cucurbitae</name>
    <dbReference type="NCBI Taxonomy" id="56453"/>
    <lineage>
        <taxon>Bacteria</taxon>
        <taxon>Pseudomonadati</taxon>
        <taxon>Pseudomonadota</taxon>
        <taxon>Gammaproteobacteria</taxon>
        <taxon>Lysobacterales</taxon>
        <taxon>Lysobacteraceae</taxon>
        <taxon>Xanthomonas</taxon>
    </lineage>
</organism>
<name>A0ABY7YG36_9XANT</name>
<dbReference type="EMBL" id="CP082214">
    <property type="protein sequence ID" value="WDM72781.1"/>
    <property type="molecule type" value="Genomic_DNA"/>
</dbReference>
<dbReference type="Proteomes" id="UP001214201">
    <property type="component" value="Chromosome"/>
</dbReference>
<dbReference type="InterPro" id="IPR008258">
    <property type="entry name" value="Transglycosylase_SLT_dom_1"/>
</dbReference>
<keyword evidence="4" id="KW-1185">Reference proteome</keyword>
<dbReference type="RefSeq" id="WP_274396993.1">
    <property type="nucleotide sequence ID" value="NZ_CP082213.1"/>
</dbReference>
<reference evidence="3 4" key="1">
    <citation type="submission" date="2021-08" db="EMBL/GenBank/DDBJ databases">
        <title>Genome sequences of Xanthomonas cucurbitae isolates from 5 Midwestern US states.</title>
        <authorList>
            <person name="Hind S.R."/>
        </authorList>
    </citation>
    <scope>NUCLEOTIDE SEQUENCE [LARGE SCALE GENOMIC DNA]</scope>
    <source>
        <strain evidence="3 4">OH_261</strain>
    </source>
</reference>
<comment type="similarity">
    <text evidence="1">Belongs to the transglycosylase Slt family.</text>
</comment>
<evidence type="ECO:0000256" key="1">
    <source>
        <dbReference type="ARBA" id="ARBA00007734"/>
    </source>
</evidence>
<proteinExistence type="inferred from homology"/>
<dbReference type="InterPro" id="IPR023346">
    <property type="entry name" value="Lysozyme-like_dom_sf"/>
</dbReference>
<gene>
    <name evidence="3" type="ORF">K6978_06460</name>
</gene>
<sequence length="250" mass="27922">MRDARRRADRMNRWKAFWSRHLVDWREAIAVVFVVLSSLASLAALIVISPASAATVQAAKPQVRIAPASALYRHRVEQAVARAWGVEGSSARLAAQLHQESGFRPDAKSPVGAQGIAQFMPKTARWIATVYPKDLDSFDPWNAQQAILAAALYDRWLLDRVMAYGPRPLSDCSRWAFTFRAYNGGETMLNRERSAAFKAGANANDWRVVEPYRVRATWAHKENINYPRRILLTLEPAYLAAGWPGGAACT</sequence>
<dbReference type="Gene3D" id="1.10.530.10">
    <property type="match status" value="1"/>
</dbReference>
<evidence type="ECO:0000313" key="3">
    <source>
        <dbReference type="EMBL" id="WDM72781.1"/>
    </source>
</evidence>
<feature type="domain" description="Transglycosylase SLT" evidence="2">
    <location>
        <begin position="92"/>
        <end position="199"/>
    </location>
</feature>
<accession>A0ABY7YG36</accession>
<dbReference type="PANTHER" id="PTHR37423">
    <property type="entry name" value="SOLUBLE LYTIC MUREIN TRANSGLYCOSYLASE-RELATED"/>
    <property type="match status" value="1"/>
</dbReference>
<evidence type="ECO:0000313" key="4">
    <source>
        <dbReference type="Proteomes" id="UP001214201"/>
    </source>
</evidence>
<evidence type="ECO:0000259" key="2">
    <source>
        <dbReference type="Pfam" id="PF01464"/>
    </source>
</evidence>
<dbReference type="PANTHER" id="PTHR37423:SF2">
    <property type="entry name" value="MEMBRANE-BOUND LYTIC MUREIN TRANSGLYCOSYLASE C"/>
    <property type="match status" value="1"/>
</dbReference>
<dbReference type="SUPFAM" id="SSF53955">
    <property type="entry name" value="Lysozyme-like"/>
    <property type="match status" value="1"/>
</dbReference>